<dbReference type="Proteomes" id="UP000572680">
    <property type="component" value="Unassembled WGS sequence"/>
</dbReference>
<comment type="caution">
    <text evidence="1">The sequence shown here is derived from an EMBL/GenBank/DDBJ whole genome shotgun (WGS) entry which is preliminary data.</text>
</comment>
<name>A0A7W3LJN0_ACTNM</name>
<reference evidence="1 2" key="1">
    <citation type="submission" date="2020-08" db="EMBL/GenBank/DDBJ databases">
        <title>Genomic Encyclopedia of Type Strains, Phase IV (KMG-IV): sequencing the most valuable type-strain genomes for metagenomic binning, comparative biology and taxonomic classification.</title>
        <authorList>
            <person name="Goeker M."/>
        </authorList>
    </citation>
    <scope>NUCLEOTIDE SEQUENCE [LARGE SCALE GENOMIC DNA]</scope>
    <source>
        <strain evidence="1 2">DSM 44197</strain>
    </source>
</reference>
<dbReference type="PANTHER" id="PTHR36452:SF1">
    <property type="entry name" value="DUF2461 DOMAIN-CONTAINING PROTEIN"/>
    <property type="match status" value="1"/>
</dbReference>
<dbReference type="NCBIfam" id="TIGR02453">
    <property type="entry name" value="TIGR02453 family protein"/>
    <property type="match status" value="1"/>
</dbReference>
<dbReference type="InterPro" id="IPR015996">
    <property type="entry name" value="UCP028451"/>
</dbReference>
<dbReference type="PIRSF" id="PIRSF028451">
    <property type="entry name" value="UCP028451"/>
    <property type="match status" value="1"/>
</dbReference>
<organism evidence="1 2">
    <name type="scientific">Actinomadura namibiensis</name>
    <dbReference type="NCBI Taxonomy" id="182080"/>
    <lineage>
        <taxon>Bacteria</taxon>
        <taxon>Bacillati</taxon>
        <taxon>Actinomycetota</taxon>
        <taxon>Actinomycetes</taxon>
        <taxon>Streptosporangiales</taxon>
        <taxon>Thermomonosporaceae</taxon>
        <taxon>Actinomadura</taxon>
    </lineage>
</organism>
<evidence type="ECO:0000313" key="1">
    <source>
        <dbReference type="EMBL" id="MBA8949262.1"/>
    </source>
</evidence>
<sequence>MGFTGFGDESFAFYEGLLADNSRSYWAEHRETYERHVRAPMAELCAELEDEFGAAKIFRPYRDVRFSKDKTPYKTHQGAITEQGFYVEIDADGILVAGGMYMPGTEQLHRYRAAVDEDLSGKPLAAIVEGLRDAGLEVNGDVLKTRPRGTPPDHPRLELLRHRSLYASAGWPADPWTRTPEVVERVRSAWRTLRPLMGWFDQHVGPSDLVR</sequence>
<keyword evidence="2" id="KW-1185">Reference proteome</keyword>
<dbReference type="Pfam" id="PF09365">
    <property type="entry name" value="DUF2461"/>
    <property type="match status" value="1"/>
</dbReference>
<proteinExistence type="predicted"/>
<dbReference type="EMBL" id="JACJIA010000001">
    <property type="protein sequence ID" value="MBA8949262.1"/>
    <property type="molecule type" value="Genomic_DNA"/>
</dbReference>
<accession>A0A7W3LJN0</accession>
<protein>
    <submittedName>
        <fullName evidence="1">Uncharacterized protein (TIGR02453 family)</fullName>
    </submittedName>
</protein>
<dbReference type="RefSeq" id="WP_182841735.1">
    <property type="nucleotide sequence ID" value="NZ_BAAALP010000003.1"/>
</dbReference>
<dbReference type="PANTHER" id="PTHR36452">
    <property type="entry name" value="CHROMOSOME 12, WHOLE GENOME SHOTGUN SEQUENCE"/>
    <property type="match status" value="1"/>
</dbReference>
<evidence type="ECO:0000313" key="2">
    <source>
        <dbReference type="Proteomes" id="UP000572680"/>
    </source>
</evidence>
<dbReference type="InterPro" id="IPR012808">
    <property type="entry name" value="CHP02453"/>
</dbReference>
<dbReference type="AlphaFoldDB" id="A0A7W3LJN0"/>
<gene>
    <name evidence="1" type="ORF">HNR61_000860</name>
</gene>